<dbReference type="Pfam" id="PF05938">
    <property type="entry name" value="Self-incomp_S1"/>
    <property type="match status" value="1"/>
</dbReference>
<feature type="chain" id="PRO_5044522736" description="S-protein homolog" evidence="6">
    <location>
        <begin position="27"/>
        <end position="154"/>
    </location>
</feature>
<accession>A0AAU9RTD0</accession>
<dbReference type="PANTHER" id="PTHR31232">
    <property type="match status" value="1"/>
</dbReference>
<keyword evidence="9" id="KW-1185">Reference proteome</keyword>
<gene>
    <name evidence="8" type="ORF">TAV2_LOCUS8501</name>
    <name evidence="7" type="ORF">TAV2_LOCUS8503</name>
</gene>
<evidence type="ECO:0000256" key="4">
    <source>
        <dbReference type="ARBA" id="ARBA00022525"/>
    </source>
</evidence>
<dbReference type="GO" id="GO:0060320">
    <property type="term" value="P:rejection of self pollen"/>
    <property type="evidence" value="ECO:0007669"/>
    <property type="project" value="UniProtKB-KW"/>
</dbReference>
<proteinExistence type="inferred from homology"/>
<keyword evidence="4 6" id="KW-0964">Secreted</keyword>
<comment type="subcellular location">
    <subcellularLocation>
        <location evidence="1 6">Secreted</location>
    </subcellularLocation>
</comment>
<evidence type="ECO:0000256" key="6">
    <source>
        <dbReference type="RuleBase" id="RU367044"/>
    </source>
</evidence>
<dbReference type="EMBL" id="CAJVSB020000381">
    <property type="protein sequence ID" value="CAH2050186.1"/>
    <property type="molecule type" value="Genomic_DNA"/>
</dbReference>
<evidence type="ECO:0000256" key="3">
    <source>
        <dbReference type="ARBA" id="ARBA00022471"/>
    </source>
</evidence>
<evidence type="ECO:0000256" key="1">
    <source>
        <dbReference type="ARBA" id="ARBA00004613"/>
    </source>
</evidence>
<keyword evidence="5 6" id="KW-0732">Signal</keyword>
<comment type="similarity">
    <text evidence="2 6">Belongs to the plant self-incompatibility (S1) protein family.</text>
</comment>
<organism evidence="7 9">
    <name type="scientific">Thlaspi arvense</name>
    <name type="common">Field penny-cress</name>
    <dbReference type="NCBI Taxonomy" id="13288"/>
    <lineage>
        <taxon>Eukaryota</taxon>
        <taxon>Viridiplantae</taxon>
        <taxon>Streptophyta</taxon>
        <taxon>Embryophyta</taxon>
        <taxon>Tracheophyta</taxon>
        <taxon>Spermatophyta</taxon>
        <taxon>Magnoliopsida</taxon>
        <taxon>eudicotyledons</taxon>
        <taxon>Gunneridae</taxon>
        <taxon>Pentapetalae</taxon>
        <taxon>rosids</taxon>
        <taxon>malvids</taxon>
        <taxon>Brassicales</taxon>
        <taxon>Brassicaceae</taxon>
        <taxon>Thlaspideae</taxon>
        <taxon>Thlaspi</taxon>
    </lineage>
</organism>
<name>A0AAU9RTD0_THLAR</name>
<keyword evidence="3 6" id="KW-0713">Self-incompatibility</keyword>
<dbReference type="AlphaFoldDB" id="A0AAU9RTD0"/>
<dbReference type="InterPro" id="IPR010264">
    <property type="entry name" value="Self-incomp_S1"/>
</dbReference>
<dbReference type="EMBL" id="CAJVSB020000381">
    <property type="protein sequence ID" value="CAH2050182.1"/>
    <property type="molecule type" value="Genomic_DNA"/>
</dbReference>
<protein>
    <recommendedName>
        <fullName evidence="6">S-protein homolog</fullName>
    </recommendedName>
</protein>
<dbReference type="Proteomes" id="UP000836841">
    <property type="component" value="Unassembled WGS sequence"/>
</dbReference>
<dbReference type="PANTHER" id="PTHR31232:SF172">
    <property type="entry name" value="S-PROTEIN HOMOLOG"/>
    <property type="match status" value="1"/>
</dbReference>
<reference evidence="7 9" key="1">
    <citation type="submission" date="2022-03" db="EMBL/GenBank/DDBJ databases">
        <authorList>
            <person name="Nunn A."/>
            <person name="Chopra R."/>
            <person name="Nunn A."/>
            <person name="Contreras Garrido A."/>
        </authorList>
    </citation>
    <scope>NUCLEOTIDE SEQUENCE [LARGE SCALE GENOMIC DNA]</scope>
</reference>
<evidence type="ECO:0000256" key="2">
    <source>
        <dbReference type="ARBA" id="ARBA00005581"/>
    </source>
</evidence>
<evidence type="ECO:0000256" key="5">
    <source>
        <dbReference type="ARBA" id="ARBA00022729"/>
    </source>
</evidence>
<feature type="signal peptide" evidence="6">
    <location>
        <begin position="1"/>
        <end position="26"/>
    </location>
</feature>
<dbReference type="GO" id="GO:0005576">
    <property type="term" value="C:extracellular region"/>
    <property type="evidence" value="ECO:0007669"/>
    <property type="project" value="UniProtKB-SubCell"/>
</dbReference>
<evidence type="ECO:0000313" key="8">
    <source>
        <dbReference type="EMBL" id="CAH2050186.1"/>
    </source>
</evidence>
<evidence type="ECO:0000313" key="7">
    <source>
        <dbReference type="EMBL" id="CAH2050182.1"/>
    </source>
</evidence>
<comment type="caution">
    <text evidence="7">The sequence shown here is derived from an EMBL/GenBank/DDBJ whole genome shotgun (WGS) entry which is preliminary data.</text>
</comment>
<sequence>MDNFKVMDNVGLLLILFLCSAHTTQSLNGEQVLELHDIGLPGRSNIHFGPKYTVHIIDVLTNGDLTFHCKSKDTDLGKINATSGEDYHFSFYENIFGRTLFFCGFAHNQQRQSFDVFDGALKMRCVDCYWRVRDDGFYFSDDGISYLKQYSWIG</sequence>
<evidence type="ECO:0000313" key="9">
    <source>
        <dbReference type="Proteomes" id="UP000836841"/>
    </source>
</evidence>